<dbReference type="SUPFAM" id="SSF48452">
    <property type="entry name" value="TPR-like"/>
    <property type="match status" value="1"/>
</dbReference>
<dbReference type="InterPro" id="IPR011990">
    <property type="entry name" value="TPR-like_helical_dom_sf"/>
</dbReference>
<dbReference type="Proteomes" id="UP000595446">
    <property type="component" value="Chromosome"/>
</dbReference>
<accession>A0A7R7TZQ2</accession>
<dbReference type="EMBL" id="AP024237">
    <property type="protein sequence ID" value="BCO37638.1"/>
    <property type="molecule type" value="Genomic_DNA"/>
</dbReference>
<dbReference type="Pfam" id="PF13428">
    <property type="entry name" value="TPR_14"/>
    <property type="match status" value="1"/>
</dbReference>
<keyword evidence="2" id="KW-1185">Reference proteome</keyword>
<evidence type="ECO:0000313" key="2">
    <source>
        <dbReference type="Proteomes" id="UP000595446"/>
    </source>
</evidence>
<organism evidence="1 2">
    <name type="scientific">Mycobacterium heckeshornense</name>
    <dbReference type="NCBI Taxonomy" id="110505"/>
    <lineage>
        <taxon>Bacteria</taxon>
        <taxon>Bacillati</taxon>
        <taxon>Actinomycetota</taxon>
        <taxon>Actinomycetes</taxon>
        <taxon>Mycobacteriales</taxon>
        <taxon>Mycobacteriaceae</taxon>
        <taxon>Mycobacterium</taxon>
    </lineage>
</organism>
<proteinExistence type="predicted"/>
<evidence type="ECO:0008006" key="3">
    <source>
        <dbReference type="Google" id="ProtNLM"/>
    </source>
</evidence>
<evidence type="ECO:0000313" key="1">
    <source>
        <dbReference type="EMBL" id="BCO37638.1"/>
    </source>
</evidence>
<protein>
    <recommendedName>
        <fullName evidence="3">Tetratricopeptide repeat protein</fullName>
    </recommendedName>
</protein>
<sequence length="47" mass="5239">MPSIRADLLRRAGRPDEALVWYRKALQINGSDPSRDFLGRRIAEGGG</sequence>
<name>A0A7R7TZQ2_9MYCO</name>
<dbReference type="AlphaFoldDB" id="A0A7R7TZQ2"/>
<gene>
    <name evidence="1" type="ORF">MHEC_40710</name>
</gene>
<reference evidence="1 2" key="1">
    <citation type="submission" date="2020-12" db="EMBL/GenBank/DDBJ databases">
        <title>Complete genome sequence of Mycobacterium heckeshornense JCM 15655T, closely related to a pathogenic non-tuberculous mycobacterial species Mycobacterium xenopi.</title>
        <authorList>
            <person name="Yoshida M."/>
            <person name="Fukano H."/>
            <person name="Asakura T."/>
            <person name="Suzuki M."/>
            <person name="Hoshino Y."/>
        </authorList>
    </citation>
    <scope>NUCLEOTIDE SEQUENCE [LARGE SCALE GENOMIC DNA]</scope>
    <source>
        <strain evidence="1 2">JCM 15655</strain>
    </source>
</reference>